<organism evidence="2 3">
    <name type="scientific">Aulographum hederae CBS 113979</name>
    <dbReference type="NCBI Taxonomy" id="1176131"/>
    <lineage>
        <taxon>Eukaryota</taxon>
        <taxon>Fungi</taxon>
        <taxon>Dikarya</taxon>
        <taxon>Ascomycota</taxon>
        <taxon>Pezizomycotina</taxon>
        <taxon>Dothideomycetes</taxon>
        <taxon>Pleosporomycetidae</taxon>
        <taxon>Aulographales</taxon>
        <taxon>Aulographaceae</taxon>
    </lineage>
</organism>
<dbReference type="GO" id="GO:0000712">
    <property type="term" value="P:resolution of meiotic recombination intermediates"/>
    <property type="evidence" value="ECO:0007669"/>
    <property type="project" value="TreeGrafter"/>
</dbReference>
<dbReference type="InterPro" id="IPR052469">
    <property type="entry name" value="MEIOB"/>
</dbReference>
<evidence type="ECO:0000313" key="2">
    <source>
        <dbReference type="EMBL" id="KAF1989878.1"/>
    </source>
</evidence>
<dbReference type="SUPFAM" id="SSF50249">
    <property type="entry name" value="Nucleic acid-binding proteins"/>
    <property type="match status" value="1"/>
</dbReference>
<dbReference type="PANTHER" id="PTHR21166">
    <property type="entry name" value="CELL DIVISION CONTROL PROTEIN 24 OB DOMAIN-CONTAINING PROTEIN-RELATED"/>
    <property type="match status" value="1"/>
</dbReference>
<proteinExistence type="predicted"/>
<accession>A0A6G1HAA3</accession>
<dbReference type="AlphaFoldDB" id="A0A6G1HAA3"/>
<dbReference type="EMBL" id="ML977143">
    <property type="protein sequence ID" value="KAF1989878.1"/>
    <property type="molecule type" value="Genomic_DNA"/>
</dbReference>
<reference evidence="2" key="1">
    <citation type="journal article" date="2020" name="Stud. Mycol.">
        <title>101 Dothideomycetes genomes: a test case for predicting lifestyles and emergence of pathogens.</title>
        <authorList>
            <person name="Haridas S."/>
            <person name="Albert R."/>
            <person name="Binder M."/>
            <person name="Bloem J."/>
            <person name="Labutti K."/>
            <person name="Salamov A."/>
            <person name="Andreopoulos B."/>
            <person name="Baker S."/>
            <person name="Barry K."/>
            <person name="Bills G."/>
            <person name="Bluhm B."/>
            <person name="Cannon C."/>
            <person name="Castanera R."/>
            <person name="Culley D."/>
            <person name="Daum C."/>
            <person name="Ezra D."/>
            <person name="Gonzalez J."/>
            <person name="Henrissat B."/>
            <person name="Kuo A."/>
            <person name="Liang C."/>
            <person name="Lipzen A."/>
            <person name="Lutzoni F."/>
            <person name="Magnuson J."/>
            <person name="Mondo S."/>
            <person name="Nolan M."/>
            <person name="Ohm R."/>
            <person name="Pangilinan J."/>
            <person name="Park H.-J."/>
            <person name="Ramirez L."/>
            <person name="Alfaro M."/>
            <person name="Sun H."/>
            <person name="Tritt A."/>
            <person name="Yoshinaga Y."/>
            <person name="Zwiers L.-H."/>
            <person name="Turgeon B."/>
            <person name="Goodwin S."/>
            <person name="Spatafora J."/>
            <person name="Crous P."/>
            <person name="Grigoriev I."/>
        </authorList>
    </citation>
    <scope>NUCLEOTIDE SEQUENCE</scope>
    <source>
        <strain evidence="2">CBS 113979</strain>
    </source>
</reference>
<dbReference type="InterPro" id="IPR012340">
    <property type="entry name" value="NA-bd_OB-fold"/>
</dbReference>
<feature type="compositionally biased region" description="Low complexity" evidence="1">
    <location>
        <begin position="1"/>
        <end position="17"/>
    </location>
</feature>
<evidence type="ECO:0000313" key="3">
    <source>
        <dbReference type="Proteomes" id="UP000800041"/>
    </source>
</evidence>
<dbReference type="PANTHER" id="PTHR21166:SF2">
    <property type="entry name" value="CELL DIVISION CONTROL PROTEIN 24 OB DOMAIN-CONTAINING PROTEIN-RELATED"/>
    <property type="match status" value="1"/>
</dbReference>
<evidence type="ECO:0000256" key="1">
    <source>
        <dbReference type="SAM" id="MobiDB-lite"/>
    </source>
</evidence>
<dbReference type="Gene3D" id="2.40.50.140">
    <property type="entry name" value="Nucleic acid-binding proteins"/>
    <property type="match status" value="1"/>
</dbReference>
<dbReference type="OrthoDB" id="3248508at2759"/>
<feature type="region of interest" description="Disordered" evidence="1">
    <location>
        <begin position="1"/>
        <end position="64"/>
    </location>
</feature>
<dbReference type="Proteomes" id="UP000800041">
    <property type="component" value="Unassembled WGS sequence"/>
</dbReference>
<evidence type="ECO:0008006" key="4">
    <source>
        <dbReference type="Google" id="ProtNLM"/>
    </source>
</evidence>
<feature type="compositionally biased region" description="Low complexity" evidence="1">
    <location>
        <begin position="30"/>
        <end position="56"/>
    </location>
</feature>
<dbReference type="GO" id="GO:0008310">
    <property type="term" value="F:single-stranded DNA 3'-5' DNA exonuclease activity"/>
    <property type="evidence" value="ECO:0007669"/>
    <property type="project" value="TreeGrafter"/>
</dbReference>
<gene>
    <name evidence="2" type="ORF">K402DRAFT_370693</name>
</gene>
<keyword evidence="3" id="KW-1185">Reference proteome</keyword>
<dbReference type="GO" id="GO:0003697">
    <property type="term" value="F:single-stranded DNA binding"/>
    <property type="evidence" value="ECO:0007669"/>
    <property type="project" value="TreeGrafter"/>
</dbReference>
<name>A0A6G1HAA3_9PEZI</name>
<sequence>MSPSSPSIQSFFSPSKPTGVSKPAHRSKSTLKPTTTLSSTSNSPTTLEPPTHSTAPTPHPGDGFTAAEIAAVTDPTIDETWRPSQEYEETEIADLIPGPKCVWVTGRVVNFFEMGGEGEKGKGMGIGSGRGVVRGARGCWKVVVRDEGAACTVRLWFANIEYNLHLGQLVTIWTPHISNGEHGTLSSSSAPFFMSVFPERDRSCHFMIQDKSDEGVLCKTPLGYLEGLPLPALMTLKNFSEGGYDVADGRILVCVKSIGAKKKFTNKKGLTSELVNVGVFDDTGEATLTLWGATAASASVWQTSNTVLLITNPGWRIERKTTISLTANTFVDVDPDIPDADWLRGFAQRLTRREHVNPPWPEGIFDFETAVESPLRVLYNLADLDEFARAAPGEKFHGYLSMIITEINIMLLYRRNMLMCNECCGVPLFSNSPVTPCKHCARPISLSLNPKLLGPLVDETGTTSTGKVFLSDRAWEQLLGRSKEELVSCSIEVLRYLEVRLRWLRVTFVFGWAALVAEDAVGRGGEGERGVGNGNAGEGIGRLWVWDVKM</sequence>
<protein>
    <recommendedName>
        <fullName evidence="4">Nucleic acid-binding protein</fullName>
    </recommendedName>
</protein>